<name>A0A9P8S2Q0_9HYPO</name>
<dbReference type="EMBL" id="JACEFI010000028">
    <property type="protein sequence ID" value="KAH0592666.1"/>
    <property type="molecule type" value="Genomic_DNA"/>
</dbReference>
<protein>
    <submittedName>
        <fullName evidence="1">Uncharacterized protein</fullName>
    </submittedName>
</protein>
<dbReference type="AlphaFoldDB" id="A0A9P8S2Q0"/>
<keyword evidence="2" id="KW-1185">Reference proteome</keyword>
<gene>
    <name evidence="1" type="ORF">MHUMG1_09659</name>
</gene>
<reference evidence="1 2" key="1">
    <citation type="submission" date="2020-07" db="EMBL/GenBank/DDBJ databases">
        <title>Metarhizium humberi genome.</title>
        <authorList>
            <person name="Lysoe E."/>
        </authorList>
    </citation>
    <scope>NUCLEOTIDE SEQUENCE [LARGE SCALE GENOMIC DNA]</scope>
    <source>
        <strain evidence="1 2">ESALQ1638</strain>
    </source>
</reference>
<evidence type="ECO:0000313" key="2">
    <source>
        <dbReference type="Proteomes" id="UP000764110"/>
    </source>
</evidence>
<accession>A0A9P8S2Q0</accession>
<comment type="caution">
    <text evidence="1">The sequence shown here is derived from an EMBL/GenBank/DDBJ whole genome shotgun (WGS) entry which is preliminary data.</text>
</comment>
<evidence type="ECO:0000313" key="1">
    <source>
        <dbReference type="EMBL" id="KAH0592666.1"/>
    </source>
</evidence>
<dbReference type="Proteomes" id="UP000764110">
    <property type="component" value="Unassembled WGS sequence"/>
</dbReference>
<organism evidence="1 2">
    <name type="scientific">Metarhizium humberi</name>
    <dbReference type="NCBI Taxonomy" id="2596975"/>
    <lineage>
        <taxon>Eukaryota</taxon>
        <taxon>Fungi</taxon>
        <taxon>Dikarya</taxon>
        <taxon>Ascomycota</taxon>
        <taxon>Pezizomycotina</taxon>
        <taxon>Sordariomycetes</taxon>
        <taxon>Hypocreomycetidae</taxon>
        <taxon>Hypocreales</taxon>
        <taxon>Clavicipitaceae</taxon>
        <taxon>Metarhizium</taxon>
    </lineage>
</organism>
<sequence length="1037" mass="114936">MALNPQFNAKNENTLAFINVKQDFALFKVEIPKQFEGLGKALSHNRRQNAESGPQHRVARRLGALFEPVIPNIDVLSAAYGERVSEIATSSQFDLRNVDHGPFSGHVGVDGTSIYAAVSSGKSIIALHLLACMLARMFSGAEATAIWAQLVDCRLKEIQEASEASQLQGIAALYAAEQGRQILRDDLASWDASARAWLQTANEAKKREDTQLKLIVRNLLSIHNSGTTYSNVIENWIVAMKTCQNLIRGVPQDVTNGAVLLGLMSWHIYPDLNIFCPDRYVAFNDRLVQAGGVITLGLESQDRSLSGVSWSVSLSHLRFYGDPVVIEKSSEDSDRITLEELRYITLGCVFGSWTRPTSIKIEEAAECLAALGDALERHKSPIDEKIHGSSLGWISLLTDTARCFLSAVDKERETALYFIEFGRRRGRNFLDDDFRDVVPIFGLLNPYPLFRLCPDFAAQRHDSEASILTLRRLAQDIKLHPNDCIIVTKPRIRPESNRMTENEDGFEGNCEFATATPVTWPSKKRSHDGTQHDIQRHIRWVHINRTKDPVEQRYIDIENSDVNDTLPDCGWSYKGLRYAELDETSVAAIQSSSPSPSCPLEDDEYRQFLDLPKPELEYRDDSAYCINDIGRTVKFHSVEVNGAAGLFLTDSALVDVPPFTLRQLTATLRSGSIDARLLRNYLKSIPETGIMDYSKSLEGKSQLSTLFFRSLTAVSAICDLYGDLAGATICIGITKKPIGNAHWVTNLCNQTETGNGKSWRATKFSCLAMLESGGCDIHPDQVELVMAMATGNSIFASEALLQDPILQDNSGKRAFKGIRRIHGNLGYPGIVMLIPPPTPRVLPVDPTRGRFVQAAIFDGKPGNSFTQTSLHLKFTDYKFPLASAPGAVDADVVMREALISLYDGSRWIADLDTIRALQSQHLVRFLGCSCVSHGSEAGSLCRLLVDRYSDRLKVITTWEELLLCRENLMADEIGIVRVYGNWFARLAATALATQMKYPTVALPSHCICSRCGRQILEQDPSRSSLATNASSPALLII</sequence>
<proteinExistence type="predicted"/>